<evidence type="ECO:0008006" key="4">
    <source>
        <dbReference type="Google" id="ProtNLM"/>
    </source>
</evidence>
<feature type="chain" id="PRO_5036980469" description="BclA C-terminal domain-containing protein" evidence="1">
    <location>
        <begin position="20"/>
        <end position="217"/>
    </location>
</feature>
<evidence type="ECO:0000256" key="1">
    <source>
        <dbReference type="SAM" id="SignalP"/>
    </source>
</evidence>
<evidence type="ECO:0000313" key="3">
    <source>
        <dbReference type="Proteomes" id="UP000653797"/>
    </source>
</evidence>
<dbReference type="AlphaFoldDB" id="A0A927B1X2"/>
<name>A0A927B1X2_9BACT</name>
<evidence type="ECO:0000313" key="2">
    <source>
        <dbReference type="EMBL" id="MBD2753752.1"/>
    </source>
</evidence>
<keyword evidence="3" id="KW-1185">Reference proteome</keyword>
<dbReference type="RefSeq" id="WP_191039400.1">
    <property type="nucleotide sequence ID" value="NZ_JACXAA010000004.1"/>
</dbReference>
<dbReference type="EMBL" id="JACXAA010000004">
    <property type="protein sequence ID" value="MBD2753752.1"/>
    <property type="molecule type" value="Genomic_DNA"/>
</dbReference>
<dbReference type="Proteomes" id="UP000653797">
    <property type="component" value="Unassembled WGS sequence"/>
</dbReference>
<sequence>MKNHLLTPLLLLLTITAYAQVGIGTIIPDPSAQLDVVSTQRGLLPPRMSAQQRTNIPNPVEGLMVYQNESPLGYYLFKQGSWQRLVTEAELTAAIVPSYAFAQRVLPADIANGALLDFPDFQQLSSDITLNPAGNSVFTFSRPGLYHVTYTIVLGGSNLSLVAEYNGVEIPGGAISSIITTQIANVILNVTGSYSTFAIRSKANSRVYDAHIEIKRL</sequence>
<gene>
    <name evidence="2" type="ORF">IC230_12680</name>
</gene>
<proteinExistence type="predicted"/>
<dbReference type="Gene3D" id="2.60.120.40">
    <property type="match status" value="1"/>
</dbReference>
<dbReference type="InterPro" id="IPR008983">
    <property type="entry name" value="Tumour_necrosis_fac-like_dom"/>
</dbReference>
<feature type="signal peptide" evidence="1">
    <location>
        <begin position="1"/>
        <end position="19"/>
    </location>
</feature>
<protein>
    <recommendedName>
        <fullName evidence="4">BclA C-terminal domain-containing protein</fullName>
    </recommendedName>
</protein>
<keyword evidence="1" id="KW-0732">Signal</keyword>
<reference evidence="2" key="1">
    <citation type="submission" date="2020-09" db="EMBL/GenBank/DDBJ databases">
        <authorList>
            <person name="Kim M.K."/>
        </authorList>
    </citation>
    <scope>NUCLEOTIDE SEQUENCE</scope>
    <source>
        <strain evidence="2">BT704</strain>
    </source>
</reference>
<organism evidence="2 3">
    <name type="scientific">Spirosoma validum</name>
    <dbReference type="NCBI Taxonomy" id="2771355"/>
    <lineage>
        <taxon>Bacteria</taxon>
        <taxon>Pseudomonadati</taxon>
        <taxon>Bacteroidota</taxon>
        <taxon>Cytophagia</taxon>
        <taxon>Cytophagales</taxon>
        <taxon>Cytophagaceae</taxon>
        <taxon>Spirosoma</taxon>
    </lineage>
</organism>
<accession>A0A927B1X2</accession>
<comment type="caution">
    <text evidence="2">The sequence shown here is derived from an EMBL/GenBank/DDBJ whole genome shotgun (WGS) entry which is preliminary data.</text>
</comment>